<evidence type="ECO:0000256" key="9">
    <source>
        <dbReference type="PIRSR" id="PIRSR036684-2"/>
    </source>
</evidence>
<dbReference type="InterPro" id="IPR042112">
    <property type="entry name" value="P_AcTrfase_dom2"/>
</dbReference>
<dbReference type="GO" id="GO:0004470">
    <property type="term" value="F:malic enzyme activity"/>
    <property type="evidence" value="ECO:0007669"/>
    <property type="project" value="InterPro"/>
</dbReference>
<dbReference type="SMART" id="SM00919">
    <property type="entry name" value="Malic_M"/>
    <property type="match status" value="1"/>
</dbReference>
<dbReference type="GO" id="GO:0051287">
    <property type="term" value="F:NAD binding"/>
    <property type="evidence" value="ECO:0007669"/>
    <property type="project" value="InterPro"/>
</dbReference>
<dbReference type="Pfam" id="PF00390">
    <property type="entry name" value="malic"/>
    <property type="match status" value="1"/>
</dbReference>
<reference evidence="13 14" key="1">
    <citation type="submission" date="2013-08" db="EMBL/GenBank/DDBJ databases">
        <authorList>
            <person name="Weinstock G."/>
            <person name="Sodergren E."/>
            <person name="Wylie T."/>
            <person name="Fulton L."/>
            <person name="Fulton R."/>
            <person name="Fronick C."/>
            <person name="O'Laughlin M."/>
            <person name="Godfrey J."/>
            <person name="Miner T."/>
            <person name="Herter B."/>
            <person name="Appelbaum E."/>
            <person name="Cordes M."/>
            <person name="Lek S."/>
            <person name="Wollam A."/>
            <person name="Pepin K.H."/>
            <person name="Palsikar V.B."/>
            <person name="Mitreva M."/>
            <person name="Wilson R.K."/>
        </authorList>
    </citation>
    <scope>NUCLEOTIDE SEQUENCE [LARGE SCALE GENOMIC DNA]</scope>
    <source>
        <strain evidence="13 14">ATCC 15930</strain>
    </source>
</reference>
<organism evidence="13 14">
    <name type="scientific">Hoylesella loescheii DSM 19665 = JCM 12249 = ATCC 15930</name>
    <dbReference type="NCBI Taxonomy" id="1122985"/>
    <lineage>
        <taxon>Bacteria</taxon>
        <taxon>Pseudomonadati</taxon>
        <taxon>Bacteroidota</taxon>
        <taxon>Bacteroidia</taxon>
        <taxon>Bacteroidales</taxon>
        <taxon>Prevotellaceae</taxon>
        <taxon>Hoylesella</taxon>
    </lineage>
</organism>
<dbReference type="RefSeq" id="WP_018966433.1">
    <property type="nucleotide sequence ID" value="NZ_KB899210.1"/>
</dbReference>
<dbReference type="InterPro" id="IPR012302">
    <property type="entry name" value="Malic_NAD-bd"/>
</dbReference>
<dbReference type="Pfam" id="PF03949">
    <property type="entry name" value="Malic_M"/>
    <property type="match status" value="1"/>
</dbReference>
<dbReference type="InterPro" id="IPR036291">
    <property type="entry name" value="NAD(P)-bd_dom_sf"/>
</dbReference>
<dbReference type="Proteomes" id="UP000027442">
    <property type="component" value="Unassembled WGS sequence"/>
</dbReference>
<feature type="binding site" evidence="10">
    <location>
        <position position="287"/>
    </location>
    <ligand>
        <name>a divalent metal cation</name>
        <dbReference type="ChEBI" id="CHEBI:60240"/>
    </ligand>
</feature>
<evidence type="ECO:0000256" key="1">
    <source>
        <dbReference type="ARBA" id="ARBA00001936"/>
    </source>
</evidence>
<dbReference type="PANTHER" id="PTHR43237">
    <property type="entry name" value="NADP-DEPENDENT MALIC ENZYME"/>
    <property type="match status" value="1"/>
</dbReference>
<dbReference type="Gene3D" id="3.40.50.10950">
    <property type="match status" value="1"/>
</dbReference>
<dbReference type="Gene3D" id="3.40.50.10750">
    <property type="entry name" value="Isocitrate/Isopropylmalate dehydrogenase-like"/>
    <property type="match status" value="1"/>
</dbReference>
<dbReference type="Gene3D" id="3.40.50.720">
    <property type="entry name" value="NAD(P)-binding Rossmann-like Domain"/>
    <property type="match status" value="1"/>
</dbReference>
<name>A0A069QNP4_HOYLO</name>
<dbReference type="FunFam" id="3.40.50.720:FF:000095">
    <property type="entry name" value="NADP-dependent malic enzyme"/>
    <property type="match status" value="1"/>
</dbReference>
<dbReference type="Pfam" id="PF01515">
    <property type="entry name" value="PTA_PTB"/>
    <property type="match status" value="1"/>
</dbReference>
<evidence type="ECO:0000256" key="7">
    <source>
        <dbReference type="ARBA" id="ARBA00023268"/>
    </source>
</evidence>
<dbReference type="PIRSF" id="PIRSF036684">
    <property type="entry name" value="ME_PTA"/>
    <property type="match status" value="1"/>
</dbReference>
<dbReference type="InterPro" id="IPR046346">
    <property type="entry name" value="Aminoacid_DH-like_N_sf"/>
</dbReference>
<evidence type="ECO:0000256" key="6">
    <source>
        <dbReference type="ARBA" id="ARBA00023002"/>
    </source>
</evidence>
<feature type="binding site" evidence="10">
    <location>
        <begin position="76"/>
        <end position="83"/>
    </location>
    <ligand>
        <name>NADP(+)</name>
        <dbReference type="ChEBI" id="CHEBI:58349"/>
    </ligand>
</feature>
<dbReference type="SMART" id="SM01274">
    <property type="entry name" value="malic"/>
    <property type="match status" value="1"/>
</dbReference>
<evidence type="ECO:0000256" key="8">
    <source>
        <dbReference type="PIRSR" id="PIRSR036684-1"/>
    </source>
</evidence>
<evidence type="ECO:0000313" key="13">
    <source>
        <dbReference type="EMBL" id="KDR53619.1"/>
    </source>
</evidence>
<dbReference type="SUPFAM" id="SSF53223">
    <property type="entry name" value="Aminoacid dehydrogenase-like, N-terminal domain"/>
    <property type="match status" value="1"/>
</dbReference>
<dbReference type="HOGENOM" id="CLU_012366_0_0_10"/>
<accession>A0A069QNP4</accession>
<dbReference type="GO" id="GO:0006108">
    <property type="term" value="P:malate metabolic process"/>
    <property type="evidence" value="ECO:0007669"/>
    <property type="project" value="InterPro"/>
</dbReference>
<dbReference type="Gene3D" id="3.40.50.10380">
    <property type="entry name" value="Malic enzyme, N-terminal domain"/>
    <property type="match status" value="1"/>
</dbReference>
<evidence type="ECO:0000256" key="4">
    <source>
        <dbReference type="ARBA" id="ARBA00008756"/>
    </source>
</evidence>
<evidence type="ECO:0000256" key="5">
    <source>
        <dbReference type="ARBA" id="ARBA00022723"/>
    </source>
</evidence>
<feature type="active site" description="Proton acceptor" evidence="8">
    <location>
        <position position="94"/>
    </location>
</feature>
<dbReference type="SUPFAM" id="SSF53659">
    <property type="entry name" value="Isocitrate/Isopropylmalate dehydrogenase-like"/>
    <property type="match status" value="1"/>
</dbReference>
<feature type="domain" description="Malic enzyme N-terminal" evidence="12">
    <location>
        <begin position="18"/>
        <end position="151"/>
    </location>
</feature>
<dbReference type="eggNOG" id="COG0281">
    <property type="taxonomic scope" value="Bacteria"/>
</dbReference>
<evidence type="ECO:0000256" key="10">
    <source>
        <dbReference type="PIRSR" id="PIRSR036684-3"/>
    </source>
</evidence>
<dbReference type="SUPFAM" id="SSF51735">
    <property type="entry name" value="NAD(P)-binding Rossmann-fold domains"/>
    <property type="match status" value="1"/>
</dbReference>
<proteinExistence type="inferred from homology"/>
<dbReference type="CDD" id="cd05311">
    <property type="entry name" value="NAD_bind_2_malic_enz"/>
    <property type="match status" value="1"/>
</dbReference>
<comment type="cofactor">
    <cofactor evidence="2">
        <name>Mg(2+)</name>
        <dbReference type="ChEBI" id="CHEBI:18420"/>
    </cofactor>
</comment>
<comment type="similarity">
    <text evidence="3">In the N-terminal section; belongs to the malic enzymes family.</text>
</comment>
<gene>
    <name evidence="13" type="ORF">HMPREF1991_00226</name>
</gene>
<comment type="similarity">
    <text evidence="4">In the C-terminal section; belongs to the phosphate acetyltransferase and butyryltransferase family.</text>
</comment>
<dbReference type="InterPro" id="IPR002505">
    <property type="entry name" value="PTA_PTB"/>
</dbReference>
<dbReference type="InterPro" id="IPR042113">
    <property type="entry name" value="P_AcTrfase_dom1"/>
</dbReference>
<keyword evidence="14" id="KW-1185">Reference proteome</keyword>
<dbReference type="InterPro" id="IPR037062">
    <property type="entry name" value="Malic_N_dom_sf"/>
</dbReference>
<dbReference type="EMBL" id="JNGW01000013">
    <property type="protein sequence ID" value="KDR53619.1"/>
    <property type="molecule type" value="Genomic_DNA"/>
</dbReference>
<dbReference type="GO" id="GO:0016746">
    <property type="term" value="F:acyltransferase activity"/>
    <property type="evidence" value="ECO:0007669"/>
    <property type="project" value="InterPro"/>
</dbReference>
<evidence type="ECO:0000259" key="11">
    <source>
        <dbReference type="SMART" id="SM00919"/>
    </source>
</evidence>
<dbReference type="GO" id="GO:0016616">
    <property type="term" value="F:oxidoreductase activity, acting on the CH-OH group of donors, NAD or NADP as acceptor"/>
    <property type="evidence" value="ECO:0007669"/>
    <property type="project" value="InterPro"/>
</dbReference>
<keyword evidence="6" id="KW-0560">Oxidoreductase</keyword>
<feature type="binding site" evidence="9">
    <location>
        <position position="136"/>
    </location>
    <ligand>
        <name>a divalent metal cation</name>
        <dbReference type="ChEBI" id="CHEBI:60240"/>
    </ligand>
</feature>
<evidence type="ECO:0000313" key="14">
    <source>
        <dbReference type="Proteomes" id="UP000027442"/>
    </source>
</evidence>
<dbReference type="InterPro" id="IPR012188">
    <property type="entry name" value="ME_PTA"/>
</dbReference>
<feature type="binding site" evidence="10">
    <location>
        <position position="162"/>
    </location>
    <ligand>
        <name>a divalent metal cation</name>
        <dbReference type="ChEBI" id="CHEBI:60240"/>
    </ligand>
</feature>
<evidence type="ECO:0000256" key="2">
    <source>
        <dbReference type="ARBA" id="ARBA00001946"/>
    </source>
</evidence>
<keyword evidence="7" id="KW-0511">Multifunctional enzyme</keyword>
<dbReference type="PANTHER" id="PTHR43237:SF4">
    <property type="entry name" value="NADP-DEPENDENT MALIC ENZYME"/>
    <property type="match status" value="1"/>
</dbReference>
<dbReference type="InterPro" id="IPR051674">
    <property type="entry name" value="Malate_Decarboxylase"/>
</dbReference>
<evidence type="ECO:0000259" key="12">
    <source>
        <dbReference type="SMART" id="SM01274"/>
    </source>
</evidence>
<sequence>MVKVTKEAALSYHQSGRPGKIEVRPTKPYHSQTDLSLAYSPGVAYPCLEIQSNPDDVYKYTDKGNLVAVISNGTAVLGLGDIGAMSGKPVMEGKGLLFKIYGGIDVFDIELAEKDPEKFCETVERIAPTFGGINLEDIKAPECFYIEERLKRTLDIPVMHDDQHGTAIISAAGLKNALEVAGKDIKNVRIVVNGAGAAAISCTKLYIALGVKRENVVMLDSKGVITTDRENLNDQKAFFATERRDIHTLEEAIKGADVFVGLSKGNILTKDMVRSMADRPIVFALANPVPEISYEDAMASRPDVLISTGRSDYPNQINNVIGFPYIFRGALDVHATAINEEMKMAAVHAIADLAKQPVPDVVNDIYRVNDLTFGSLYFIPKPVDPRLITEVSAAVAKAAIESGVARKDITNWDAYKNSLMQLLGQETVFTRKLHDTARLQPQRVVYAEGGHPSMMKAAVQAKAEGICFPILLGNPDRINRQSQRLKLDLSGIEIIDMRADKEQGRRATYAKHLAEKLARKGYTFQEAYDKMYERNYFGMMMVERGDADAFITGLYTKYSNTIKVATEVVGVREGFHTFGTMHIVNSQKGTYYIADTLINRHPDNNFLVDIARLSANTVEFFNEKPVMAMISYSNFGTDEIGSPLKVHEAVEELHTNYPDLIVDGEMQVNFALNREMRDEKYPFSKLKDKDVNTLIFPNLSSANASYKFLQALNPKTEIVGPIQMGLNRPIHFTDFEASVRDIVNVTAVAVVDACVDKMKRAGKTKQ</sequence>
<feature type="binding site" evidence="9">
    <location>
        <position position="137"/>
    </location>
    <ligand>
        <name>a divalent metal cation</name>
        <dbReference type="ChEBI" id="CHEBI:60240"/>
    </ligand>
</feature>
<evidence type="ECO:0000256" key="3">
    <source>
        <dbReference type="ARBA" id="ARBA00007686"/>
    </source>
</evidence>
<keyword evidence="10" id="KW-0521">NADP</keyword>
<keyword evidence="5 9" id="KW-0479">Metal-binding</keyword>
<protein>
    <submittedName>
        <fullName evidence="13">Putative malate dehydrogenase</fullName>
    </submittedName>
</protein>
<dbReference type="FunFam" id="3.40.50.10380:FF:000003">
    <property type="entry name" value="NADP-dependent malic enzyme"/>
    <property type="match status" value="1"/>
</dbReference>
<comment type="cofactor">
    <cofactor evidence="1">
        <name>Mn(2+)</name>
        <dbReference type="ChEBI" id="CHEBI:29035"/>
    </cofactor>
</comment>
<dbReference type="PATRIC" id="fig|1122985.7.peg.236"/>
<comment type="caution">
    <text evidence="13">The sequence shown here is derived from an EMBL/GenBank/DDBJ whole genome shotgun (WGS) entry which is preliminary data.</text>
</comment>
<feature type="domain" description="Malic enzyme NAD-binding" evidence="11">
    <location>
        <begin position="163"/>
        <end position="400"/>
    </location>
</feature>
<dbReference type="InterPro" id="IPR045213">
    <property type="entry name" value="Malic_NAD-bd_bact_type"/>
</dbReference>
<dbReference type="eggNOG" id="COG0280">
    <property type="taxonomic scope" value="Bacteria"/>
</dbReference>
<dbReference type="AlphaFoldDB" id="A0A069QNP4"/>
<dbReference type="GO" id="GO:0046872">
    <property type="term" value="F:metal ion binding"/>
    <property type="evidence" value="ECO:0007669"/>
    <property type="project" value="UniProtKB-KW"/>
</dbReference>
<dbReference type="InterPro" id="IPR012301">
    <property type="entry name" value="Malic_N_dom"/>
</dbReference>